<dbReference type="Gene3D" id="2.60.40.1720">
    <property type="entry name" value="Calcium-dependent cell adhesion molecule-1"/>
    <property type="match status" value="1"/>
</dbReference>
<keyword evidence="4" id="KW-1185">Reference proteome</keyword>
<evidence type="ECO:0000313" key="3">
    <source>
        <dbReference type="EMBL" id="QVI19457.1"/>
    </source>
</evidence>
<dbReference type="InterPro" id="IPR015059">
    <property type="entry name" value="Ca_cell_adhesion_N_dom"/>
</dbReference>
<evidence type="ECO:0000313" key="4">
    <source>
        <dbReference type="Proteomes" id="UP000683310"/>
    </source>
</evidence>
<sequence>MTHPQSNQAVFFTQINYQGDPYTYSIDDGVVEVPGSLNDRFRSVKVGADAKVLAWQNYGFGGKYAEWETDQPDISTIGGLSVFTVTYRSTRFIMARFANSTQTNRVFALKANTAGVDPGLSERWLAQNDPNFYPIALAFEDGRKVTTGLYVRDEQTYVFSPIGSCYFRWNRNTDAVELEPGVNFPAGMNHKQESASEFTFDLLDAPPSR</sequence>
<dbReference type="RefSeq" id="WP_213555490.1">
    <property type="nucleotide sequence ID" value="NZ_JBHZDI010000213.1"/>
</dbReference>
<feature type="domain" description="Calcium-dependent cell adhesion molecule N-terminal" evidence="1">
    <location>
        <begin position="6"/>
        <end position="85"/>
    </location>
</feature>
<proteinExistence type="predicted"/>
<evidence type="ECO:0000259" key="2">
    <source>
        <dbReference type="Pfam" id="PF14564"/>
    </source>
</evidence>
<protein>
    <submittedName>
        <fullName evidence="3">Uncharacterized protein</fullName>
    </submittedName>
</protein>
<dbReference type="PANTHER" id="PTHR38083">
    <property type="entry name" value="CALCIUM-DEPENDENT CELL ADHESION MOLECULE 1-RELATED"/>
    <property type="match status" value="1"/>
</dbReference>
<dbReference type="Pfam" id="PF08964">
    <property type="entry name" value="Crystall_3"/>
    <property type="match status" value="1"/>
</dbReference>
<reference evidence="3 4" key="1">
    <citation type="submission" date="2021-04" db="EMBL/GenBank/DDBJ databases">
        <title>Nocardia tengchongensis.</title>
        <authorList>
            <person name="Zhuang k."/>
            <person name="Ran Y."/>
            <person name="Li W."/>
        </authorList>
    </citation>
    <scope>NUCLEOTIDE SEQUENCE [LARGE SCALE GENOMIC DNA]</scope>
    <source>
        <strain evidence="3 4">CFH S0057</strain>
    </source>
</reference>
<dbReference type="SUPFAM" id="SSF49695">
    <property type="entry name" value="gamma-Crystallin-like"/>
    <property type="match status" value="1"/>
</dbReference>
<dbReference type="Gene3D" id="2.60.20.10">
    <property type="entry name" value="Crystallins"/>
    <property type="match status" value="1"/>
</dbReference>
<dbReference type="InterPro" id="IPR038423">
    <property type="entry name" value="CAD_C_sf"/>
</dbReference>
<organism evidence="3 4">
    <name type="scientific">Nocardia tengchongensis</name>
    <dbReference type="NCBI Taxonomy" id="2055889"/>
    <lineage>
        <taxon>Bacteria</taxon>
        <taxon>Bacillati</taxon>
        <taxon>Actinomycetota</taxon>
        <taxon>Actinomycetes</taxon>
        <taxon>Mycobacteriales</taxon>
        <taxon>Nocardiaceae</taxon>
        <taxon>Nocardia</taxon>
    </lineage>
</organism>
<accession>A0ABX8CHL9</accession>
<name>A0ABX8CHL9_9NOCA</name>
<dbReference type="Pfam" id="PF14564">
    <property type="entry name" value="Membrane_bind"/>
    <property type="match status" value="1"/>
</dbReference>
<dbReference type="InterPro" id="IPR011024">
    <property type="entry name" value="G_crystallin-like"/>
</dbReference>
<gene>
    <name evidence="3" type="ORF">KHQ06_24140</name>
</gene>
<evidence type="ECO:0000259" key="1">
    <source>
        <dbReference type="Pfam" id="PF08964"/>
    </source>
</evidence>
<dbReference type="PANTHER" id="PTHR38083:SF1">
    <property type="entry name" value="CALCIUM-DEPENDENT CELL ADHESION MOLECULE 1-RELATED"/>
    <property type="match status" value="1"/>
</dbReference>
<dbReference type="InterPro" id="IPR052885">
    <property type="entry name" value="Dictyostelium_CAD"/>
</dbReference>
<dbReference type="InterPro" id="IPR029283">
    <property type="entry name" value="Membrane-bd"/>
</dbReference>
<dbReference type="Proteomes" id="UP000683310">
    <property type="component" value="Chromosome"/>
</dbReference>
<feature type="domain" description="Calcium-dependent cell adhesion molecule 1 membrane-binding" evidence="2">
    <location>
        <begin position="134"/>
        <end position="202"/>
    </location>
</feature>
<dbReference type="EMBL" id="CP074371">
    <property type="protein sequence ID" value="QVI19457.1"/>
    <property type="molecule type" value="Genomic_DNA"/>
</dbReference>